<dbReference type="SUPFAM" id="SSF52788">
    <property type="entry name" value="Phosphotyrosine protein phosphatases I"/>
    <property type="match status" value="1"/>
</dbReference>
<dbReference type="PANTHER" id="PTHR43428:SF1">
    <property type="entry name" value="ARSENATE REDUCTASE"/>
    <property type="match status" value="1"/>
</dbReference>
<dbReference type="GO" id="GO:0046685">
    <property type="term" value="P:response to arsenic-containing substance"/>
    <property type="evidence" value="ECO:0007669"/>
    <property type="project" value="UniProtKB-KW"/>
</dbReference>
<keyword evidence="4" id="KW-1185">Reference proteome</keyword>
<name>A1BEY9_CHLPD</name>
<dbReference type="InterPro" id="IPR023485">
    <property type="entry name" value="Ptyr_pPase"/>
</dbReference>
<protein>
    <submittedName>
        <fullName evidence="3">Protein tyrosine phosphatase</fullName>
    </submittedName>
</protein>
<dbReference type="Proteomes" id="UP000008701">
    <property type="component" value="Chromosome"/>
</dbReference>
<evidence type="ECO:0000256" key="1">
    <source>
        <dbReference type="ARBA" id="ARBA00022849"/>
    </source>
</evidence>
<dbReference type="PANTHER" id="PTHR43428">
    <property type="entry name" value="ARSENATE REDUCTASE"/>
    <property type="match status" value="1"/>
</dbReference>
<dbReference type="SMART" id="SM00226">
    <property type="entry name" value="LMWPc"/>
    <property type="match status" value="1"/>
</dbReference>
<dbReference type="EMBL" id="CP000492">
    <property type="protein sequence ID" value="ABL64966.1"/>
    <property type="molecule type" value="Genomic_DNA"/>
</dbReference>
<dbReference type="InterPro" id="IPR036196">
    <property type="entry name" value="Ptyr_pPase_sf"/>
</dbReference>
<evidence type="ECO:0000259" key="2">
    <source>
        <dbReference type="SMART" id="SM00226"/>
    </source>
</evidence>
<dbReference type="HOGENOM" id="CLU_071415_3_3_10"/>
<dbReference type="Gene3D" id="3.40.50.2300">
    <property type="match status" value="1"/>
</dbReference>
<organism evidence="3 4">
    <name type="scientific">Chlorobium phaeobacteroides (strain DSM 266 / SMG 266 / 2430)</name>
    <dbReference type="NCBI Taxonomy" id="290317"/>
    <lineage>
        <taxon>Bacteria</taxon>
        <taxon>Pseudomonadati</taxon>
        <taxon>Chlorobiota</taxon>
        <taxon>Chlorobiia</taxon>
        <taxon>Chlorobiales</taxon>
        <taxon>Chlorobiaceae</taxon>
        <taxon>Chlorobium/Pelodictyon group</taxon>
        <taxon>Chlorobium</taxon>
    </lineage>
</organism>
<dbReference type="AlphaFoldDB" id="A1BEY9"/>
<sequence precursor="true">MKKQTVLFLCTGNSCRSQMAEGFLRHMAGDRFEPISAGFDIKEAVHPLAIKVMQEIGIDISDQQPKNVEKWLGRVMVHYLIIVCDKANATCPRVWPGVDERKRLYWPFIDPALTEGSEEEQLAVFREVRDAMQGKISAWLEIAE</sequence>
<dbReference type="STRING" id="290317.Cpha266_0918"/>
<evidence type="ECO:0000313" key="4">
    <source>
        <dbReference type="Proteomes" id="UP000008701"/>
    </source>
</evidence>
<reference evidence="3 4" key="1">
    <citation type="submission" date="2006-12" db="EMBL/GenBank/DDBJ databases">
        <title>Complete sequence of Chlorobium phaeobacteroides DSM 266.</title>
        <authorList>
            <consortium name="US DOE Joint Genome Institute"/>
            <person name="Copeland A."/>
            <person name="Lucas S."/>
            <person name="Lapidus A."/>
            <person name="Barry K."/>
            <person name="Detter J.C."/>
            <person name="Glavina del Rio T."/>
            <person name="Hammon N."/>
            <person name="Israni S."/>
            <person name="Pitluck S."/>
            <person name="Goltsman E."/>
            <person name="Schmutz J."/>
            <person name="Larimer F."/>
            <person name="Land M."/>
            <person name="Hauser L."/>
            <person name="Mikhailova N."/>
            <person name="Li T."/>
            <person name="Overmann J."/>
            <person name="Bryant D.A."/>
            <person name="Richardson P."/>
        </authorList>
    </citation>
    <scope>NUCLEOTIDE SEQUENCE [LARGE SCALE GENOMIC DNA]</scope>
    <source>
        <strain evidence="3 4">DSM 266</strain>
    </source>
</reference>
<evidence type="ECO:0000313" key="3">
    <source>
        <dbReference type="EMBL" id="ABL64966.1"/>
    </source>
</evidence>
<accession>A1BEY9</accession>
<dbReference type="OrthoDB" id="9799096at2"/>
<feature type="domain" description="Phosphotyrosine protein phosphatase I" evidence="2">
    <location>
        <begin position="4"/>
        <end position="142"/>
    </location>
</feature>
<proteinExistence type="predicted"/>
<dbReference type="Pfam" id="PF01451">
    <property type="entry name" value="LMWPc"/>
    <property type="match status" value="1"/>
</dbReference>
<dbReference type="KEGG" id="cph:Cpha266_0918"/>
<dbReference type="CDD" id="cd16345">
    <property type="entry name" value="LMWP_ArsC"/>
    <property type="match status" value="1"/>
</dbReference>
<gene>
    <name evidence="3" type="ordered locus">Cpha266_0918</name>
</gene>
<dbReference type="eggNOG" id="COG0394">
    <property type="taxonomic scope" value="Bacteria"/>
</dbReference>
<keyword evidence="1" id="KW-0059">Arsenical resistance</keyword>
<dbReference type="RefSeq" id="WP_011744793.1">
    <property type="nucleotide sequence ID" value="NC_008639.1"/>
</dbReference>